<dbReference type="Gene3D" id="3.90.25.10">
    <property type="entry name" value="UDP-galactose 4-epimerase, domain 1"/>
    <property type="match status" value="1"/>
</dbReference>
<dbReference type="InterPro" id="IPR001509">
    <property type="entry name" value="Epimerase_deHydtase"/>
</dbReference>
<dbReference type="RefSeq" id="WP_192554039.1">
    <property type="nucleotide sequence ID" value="NZ_JACZZA010000001.1"/>
</dbReference>
<accession>A0ABR9G560</accession>
<dbReference type="Pfam" id="PF01370">
    <property type="entry name" value="Epimerase"/>
    <property type="match status" value="1"/>
</dbReference>
<evidence type="ECO:0000259" key="3">
    <source>
        <dbReference type="Pfam" id="PF01370"/>
    </source>
</evidence>
<dbReference type="Gene3D" id="3.40.50.720">
    <property type="entry name" value="NAD(P)-binding Rossmann-like Domain"/>
    <property type="match status" value="1"/>
</dbReference>
<evidence type="ECO:0000256" key="2">
    <source>
        <dbReference type="ARBA" id="ARBA00007637"/>
    </source>
</evidence>
<evidence type="ECO:0000313" key="4">
    <source>
        <dbReference type="EMBL" id="MBE1159197.1"/>
    </source>
</evidence>
<comment type="caution">
    <text evidence="4">The sequence shown here is derived from an EMBL/GenBank/DDBJ whole genome shotgun (WGS) entry which is preliminary data.</text>
</comment>
<comment type="pathway">
    <text evidence="1">Bacterial outer membrane biogenesis; LPS O-antigen biosynthesis.</text>
</comment>
<dbReference type="Proteomes" id="UP000651010">
    <property type="component" value="Unassembled WGS sequence"/>
</dbReference>
<sequence>MPRPRALITGANGFTGRYVVSELEAAGYQVIGLSHGNGQGGREDVQADVLDRQALRDAVASISPDVVLHLAGISFVAHGDVDEIYRVNVTGTRNLLEALAALATPPSMVVLASSANVYGNATVEPVTEDTLPAPTNDYAVSKLAMEYMASLWRSQLPIVITRPFNYTGVGQPAQFLLPKIVAHFRRAESSIELGNTNVFRDFADVRDVARVYRKLVETRPIGSVLNICSGVGHTLDEILETMAVIAGYRIDVKVNPAFVRKDDVRRLVGSNRALMDAIGFVPSIPLSDTLSWMYEGDRASA</sequence>
<dbReference type="PANTHER" id="PTHR43000">
    <property type="entry name" value="DTDP-D-GLUCOSE 4,6-DEHYDRATASE-RELATED"/>
    <property type="match status" value="1"/>
</dbReference>
<gene>
    <name evidence="4" type="ORF">IGX34_02295</name>
</gene>
<evidence type="ECO:0000313" key="5">
    <source>
        <dbReference type="Proteomes" id="UP000651010"/>
    </source>
</evidence>
<dbReference type="InterPro" id="IPR036291">
    <property type="entry name" value="NAD(P)-bd_dom_sf"/>
</dbReference>
<name>A0ABR9G560_9GAMM</name>
<evidence type="ECO:0000256" key="1">
    <source>
        <dbReference type="ARBA" id="ARBA00005125"/>
    </source>
</evidence>
<dbReference type="SUPFAM" id="SSF51735">
    <property type="entry name" value="NAD(P)-binding Rossmann-fold domains"/>
    <property type="match status" value="1"/>
</dbReference>
<reference evidence="4 5" key="1">
    <citation type="submission" date="2020-09" db="EMBL/GenBank/DDBJ databases">
        <title>Dyella sp. 7MK23 isolated from forest soil.</title>
        <authorList>
            <person name="Fu J."/>
        </authorList>
    </citation>
    <scope>NUCLEOTIDE SEQUENCE [LARGE SCALE GENOMIC DNA]</scope>
    <source>
        <strain evidence="4 5">7MK23</strain>
    </source>
</reference>
<keyword evidence="5" id="KW-1185">Reference proteome</keyword>
<dbReference type="EMBL" id="JACZZA010000001">
    <property type="protein sequence ID" value="MBE1159197.1"/>
    <property type="molecule type" value="Genomic_DNA"/>
</dbReference>
<protein>
    <submittedName>
        <fullName evidence="4">GDP-mannose 4,6-dehydratase</fullName>
    </submittedName>
</protein>
<comment type="similarity">
    <text evidence="2">Belongs to the NAD(P)-dependent epimerase/dehydratase family.</text>
</comment>
<proteinExistence type="inferred from homology"/>
<organism evidence="4 5">
    <name type="scientific">Dyella acidiphila</name>
    <dbReference type="NCBI Taxonomy" id="2775866"/>
    <lineage>
        <taxon>Bacteria</taxon>
        <taxon>Pseudomonadati</taxon>
        <taxon>Pseudomonadota</taxon>
        <taxon>Gammaproteobacteria</taxon>
        <taxon>Lysobacterales</taxon>
        <taxon>Rhodanobacteraceae</taxon>
        <taxon>Dyella</taxon>
    </lineage>
</organism>
<feature type="domain" description="NAD-dependent epimerase/dehydratase" evidence="3">
    <location>
        <begin position="6"/>
        <end position="228"/>
    </location>
</feature>